<protein>
    <recommendedName>
        <fullName evidence="2">Signal transduction histidine kinase internal region domain-containing protein</fullName>
    </recommendedName>
</protein>
<keyword evidence="1" id="KW-0812">Transmembrane</keyword>
<keyword evidence="1" id="KW-1133">Transmembrane helix</keyword>
<dbReference type="EMBL" id="BAAAFG010000016">
    <property type="protein sequence ID" value="GAA0873097.1"/>
    <property type="molecule type" value="Genomic_DNA"/>
</dbReference>
<comment type="caution">
    <text evidence="3">The sequence shown here is derived from an EMBL/GenBank/DDBJ whole genome shotgun (WGS) entry which is preliminary data.</text>
</comment>
<dbReference type="Proteomes" id="UP001500507">
    <property type="component" value="Unassembled WGS sequence"/>
</dbReference>
<organism evidence="3 4">
    <name type="scientific">Gangjinia marincola</name>
    <dbReference type="NCBI Taxonomy" id="578463"/>
    <lineage>
        <taxon>Bacteria</taxon>
        <taxon>Pseudomonadati</taxon>
        <taxon>Bacteroidota</taxon>
        <taxon>Flavobacteriia</taxon>
        <taxon>Flavobacteriales</taxon>
        <taxon>Flavobacteriaceae</taxon>
        <taxon>Gangjinia</taxon>
    </lineage>
</organism>
<accession>A0ABP3XXG2</accession>
<evidence type="ECO:0000313" key="4">
    <source>
        <dbReference type="Proteomes" id="UP001500507"/>
    </source>
</evidence>
<sequence length="306" mass="35504">MGATYVTVYYLIPQYLLTRRYGLFTLYSAYTIIFTTYAVVLAMFGSFIFLSNFEVSTMPPMSRNVFFILILIFLVVGLVSFMVLLRHSFKTSATNKALQNKILDTQLQLKQQELQYLKRQLHPHFLFNSLNTIYGFALKNSLQTPDIILKFSNLLDYILYQVQEQQVTLEQELAHIKEYISLEELRFPDTLEVDWKLSDSALEKYQHLQLPPMLFLPFVENAFKHGTIINGTLRIGLAFNVTAQEIMFTICNSFRESEHSTETGIGLPNIKKRLELLFPQRHQFEISAAQDQYSVSLTLQLKNHAI</sequence>
<dbReference type="PANTHER" id="PTHR34220:SF7">
    <property type="entry name" value="SENSOR HISTIDINE KINASE YPDA"/>
    <property type="match status" value="1"/>
</dbReference>
<evidence type="ECO:0000259" key="2">
    <source>
        <dbReference type="Pfam" id="PF06580"/>
    </source>
</evidence>
<evidence type="ECO:0000256" key="1">
    <source>
        <dbReference type="SAM" id="Phobius"/>
    </source>
</evidence>
<keyword evidence="4" id="KW-1185">Reference proteome</keyword>
<dbReference type="Pfam" id="PF06580">
    <property type="entry name" value="His_kinase"/>
    <property type="match status" value="1"/>
</dbReference>
<dbReference type="Gene3D" id="3.30.565.10">
    <property type="entry name" value="Histidine kinase-like ATPase, C-terminal domain"/>
    <property type="match status" value="1"/>
</dbReference>
<keyword evidence="1" id="KW-0472">Membrane</keyword>
<dbReference type="PANTHER" id="PTHR34220">
    <property type="entry name" value="SENSOR HISTIDINE KINASE YPDA"/>
    <property type="match status" value="1"/>
</dbReference>
<dbReference type="InterPro" id="IPR050640">
    <property type="entry name" value="Bact_2-comp_sensor_kinase"/>
</dbReference>
<proteinExistence type="predicted"/>
<feature type="transmembrane region" description="Helical" evidence="1">
    <location>
        <begin position="27"/>
        <end position="53"/>
    </location>
</feature>
<name>A0ABP3XXG2_9FLAO</name>
<feature type="transmembrane region" description="Helical" evidence="1">
    <location>
        <begin position="65"/>
        <end position="85"/>
    </location>
</feature>
<feature type="domain" description="Signal transduction histidine kinase internal region" evidence="2">
    <location>
        <begin position="113"/>
        <end position="190"/>
    </location>
</feature>
<dbReference type="InterPro" id="IPR010559">
    <property type="entry name" value="Sig_transdc_His_kin_internal"/>
</dbReference>
<gene>
    <name evidence="3" type="ORF">GCM10009117_22440</name>
</gene>
<dbReference type="InterPro" id="IPR036890">
    <property type="entry name" value="HATPase_C_sf"/>
</dbReference>
<evidence type="ECO:0000313" key="3">
    <source>
        <dbReference type="EMBL" id="GAA0873097.1"/>
    </source>
</evidence>
<reference evidence="4" key="1">
    <citation type="journal article" date="2019" name="Int. J. Syst. Evol. Microbiol.">
        <title>The Global Catalogue of Microorganisms (GCM) 10K type strain sequencing project: providing services to taxonomists for standard genome sequencing and annotation.</title>
        <authorList>
            <consortium name="The Broad Institute Genomics Platform"/>
            <consortium name="The Broad Institute Genome Sequencing Center for Infectious Disease"/>
            <person name="Wu L."/>
            <person name="Ma J."/>
        </authorList>
    </citation>
    <scope>NUCLEOTIDE SEQUENCE [LARGE SCALE GENOMIC DNA]</scope>
    <source>
        <strain evidence="4">JCM 16082</strain>
    </source>
</reference>